<reference evidence="5 6" key="1">
    <citation type="submission" date="2020-03" db="EMBL/GenBank/DDBJ databases">
        <title>Bacterial isolates of synthetic phycosphere.</title>
        <authorList>
            <person name="Fu H."/>
            <person name="Moran M.A."/>
        </authorList>
    </citation>
    <scope>NUCLEOTIDE SEQUENCE [LARGE SCALE GENOMIC DNA]</scope>
    <source>
        <strain evidence="5 6">HF1</strain>
    </source>
</reference>
<keyword evidence="6" id="KW-1185">Reference proteome</keyword>
<feature type="domain" description="HTH araC/xylS-type" evidence="4">
    <location>
        <begin position="228"/>
        <end position="326"/>
    </location>
</feature>
<sequence length="334" mass="37343">MTKEGSKVTTSKKDWVCEIGLLIYPDCQMSAIYGLTDLFRIAGEWADGDNARQVRVSHWRAEEDGELICVWDSHPNKLHHLGYVITPPSVVMPEKMQSMPKEAAWLRAQHKDGSRVCSICAGAFVLAESGLLKGRRVTTHWAFAKHLAESYQEIEVADRNLVLDDGDVISAGGILAWTDLGLTLVERLFGRSTMLSTARFLVIQPPRATQLPFTEFIPNFDHADQAILRVQHHIHADLTASLNLDDLSDLANLGKRTFMRRFAKATSLTPTEYIQQARVAKARGILELTNRPVDQVAWEVGYKDPSAFSKIFQRISGISASEYRHQFGVSPTTP</sequence>
<evidence type="ECO:0000256" key="2">
    <source>
        <dbReference type="ARBA" id="ARBA00023125"/>
    </source>
</evidence>
<dbReference type="InterPro" id="IPR009057">
    <property type="entry name" value="Homeodomain-like_sf"/>
</dbReference>
<protein>
    <submittedName>
        <fullName evidence="5">GlxA family transcriptional regulator</fullName>
    </submittedName>
</protein>
<dbReference type="SUPFAM" id="SSF46689">
    <property type="entry name" value="Homeodomain-like"/>
    <property type="match status" value="2"/>
</dbReference>
<dbReference type="EMBL" id="JAATOP010000004">
    <property type="protein sequence ID" value="NIY72328.1"/>
    <property type="molecule type" value="Genomic_DNA"/>
</dbReference>
<dbReference type="Gene3D" id="1.10.10.60">
    <property type="entry name" value="Homeodomain-like"/>
    <property type="match status" value="2"/>
</dbReference>
<comment type="caution">
    <text evidence="5">The sequence shown here is derived from an EMBL/GenBank/DDBJ whole genome shotgun (WGS) entry which is preliminary data.</text>
</comment>
<dbReference type="PANTHER" id="PTHR43130:SF3">
    <property type="entry name" value="HTH-TYPE TRANSCRIPTIONAL REGULATOR RV1931C"/>
    <property type="match status" value="1"/>
</dbReference>
<dbReference type="Pfam" id="PF01965">
    <property type="entry name" value="DJ-1_PfpI"/>
    <property type="match status" value="1"/>
</dbReference>
<dbReference type="InterPro" id="IPR018062">
    <property type="entry name" value="HTH_AraC-typ_CS"/>
</dbReference>
<dbReference type="Proteomes" id="UP000709466">
    <property type="component" value="Unassembled WGS sequence"/>
</dbReference>
<gene>
    <name evidence="5" type="ORF">HCZ30_07745</name>
</gene>
<keyword evidence="3" id="KW-0804">Transcription</keyword>
<keyword evidence="2" id="KW-0238">DNA-binding</keyword>
<dbReference type="RefSeq" id="WP_167637709.1">
    <property type="nucleotide sequence ID" value="NZ_JAATOP010000004.1"/>
</dbReference>
<evidence type="ECO:0000313" key="6">
    <source>
        <dbReference type="Proteomes" id="UP000709466"/>
    </source>
</evidence>
<evidence type="ECO:0000313" key="5">
    <source>
        <dbReference type="EMBL" id="NIY72328.1"/>
    </source>
</evidence>
<dbReference type="Gene3D" id="3.40.50.880">
    <property type="match status" value="1"/>
</dbReference>
<dbReference type="InterPro" id="IPR029062">
    <property type="entry name" value="Class_I_gatase-like"/>
</dbReference>
<dbReference type="PANTHER" id="PTHR43130">
    <property type="entry name" value="ARAC-FAMILY TRANSCRIPTIONAL REGULATOR"/>
    <property type="match status" value="1"/>
</dbReference>
<organism evidence="5 6">
    <name type="scientific">Marivivens donghaensis</name>
    <dbReference type="NCBI Taxonomy" id="1699413"/>
    <lineage>
        <taxon>Bacteria</taxon>
        <taxon>Pseudomonadati</taxon>
        <taxon>Pseudomonadota</taxon>
        <taxon>Alphaproteobacteria</taxon>
        <taxon>Rhodobacterales</taxon>
        <taxon>Paracoccaceae</taxon>
        <taxon>Marivivens group</taxon>
        <taxon>Marivivens</taxon>
    </lineage>
</organism>
<name>A0ABX0W0D6_9RHOB</name>
<evidence type="ECO:0000259" key="4">
    <source>
        <dbReference type="PROSITE" id="PS01124"/>
    </source>
</evidence>
<dbReference type="InterPro" id="IPR018060">
    <property type="entry name" value="HTH_AraC"/>
</dbReference>
<proteinExistence type="predicted"/>
<dbReference type="SMART" id="SM00342">
    <property type="entry name" value="HTH_ARAC"/>
    <property type="match status" value="1"/>
</dbReference>
<dbReference type="CDD" id="cd03138">
    <property type="entry name" value="GATase1_AraC_2"/>
    <property type="match status" value="1"/>
</dbReference>
<keyword evidence="1" id="KW-0805">Transcription regulation</keyword>
<evidence type="ECO:0000256" key="3">
    <source>
        <dbReference type="ARBA" id="ARBA00023163"/>
    </source>
</evidence>
<dbReference type="Pfam" id="PF12833">
    <property type="entry name" value="HTH_18"/>
    <property type="match status" value="1"/>
</dbReference>
<accession>A0ABX0W0D6</accession>
<dbReference type="InterPro" id="IPR052158">
    <property type="entry name" value="INH-QAR"/>
</dbReference>
<dbReference type="PROSITE" id="PS00041">
    <property type="entry name" value="HTH_ARAC_FAMILY_1"/>
    <property type="match status" value="1"/>
</dbReference>
<dbReference type="InterPro" id="IPR002818">
    <property type="entry name" value="DJ-1/PfpI"/>
</dbReference>
<dbReference type="SUPFAM" id="SSF52317">
    <property type="entry name" value="Class I glutamine amidotransferase-like"/>
    <property type="match status" value="1"/>
</dbReference>
<dbReference type="PROSITE" id="PS01124">
    <property type="entry name" value="HTH_ARAC_FAMILY_2"/>
    <property type="match status" value="1"/>
</dbReference>
<evidence type="ECO:0000256" key="1">
    <source>
        <dbReference type="ARBA" id="ARBA00023015"/>
    </source>
</evidence>